<keyword evidence="1" id="KW-0472">Membrane</keyword>
<dbReference type="AlphaFoldDB" id="A0A1G8GXG1"/>
<feature type="transmembrane region" description="Helical" evidence="1">
    <location>
        <begin position="77"/>
        <end position="101"/>
    </location>
</feature>
<evidence type="ECO:0000313" key="3">
    <source>
        <dbReference type="Proteomes" id="UP000198822"/>
    </source>
</evidence>
<keyword evidence="1" id="KW-1133">Transmembrane helix</keyword>
<reference evidence="3" key="1">
    <citation type="submission" date="2016-10" db="EMBL/GenBank/DDBJ databases">
        <authorList>
            <person name="Varghese N."/>
            <person name="Submissions S."/>
        </authorList>
    </citation>
    <scope>NUCLEOTIDE SEQUENCE [LARGE SCALE GENOMIC DNA]</scope>
    <source>
        <strain evidence="3">DSM 22002</strain>
    </source>
</reference>
<keyword evidence="3" id="KW-1185">Reference proteome</keyword>
<dbReference type="EMBL" id="LT629695">
    <property type="protein sequence ID" value="SDH98920.1"/>
    <property type="molecule type" value="Genomic_DNA"/>
</dbReference>
<dbReference type="STRING" id="399736.SAMN04489720_3108"/>
<name>A0A1G8GXG1_9MICO</name>
<feature type="transmembrane region" description="Helical" evidence="1">
    <location>
        <begin position="108"/>
        <end position="129"/>
    </location>
</feature>
<dbReference type="Proteomes" id="UP000198822">
    <property type="component" value="Chromosome I"/>
</dbReference>
<keyword evidence="1" id="KW-0812">Transmembrane</keyword>
<evidence type="ECO:0000313" key="2">
    <source>
        <dbReference type="EMBL" id="SDH98920.1"/>
    </source>
</evidence>
<sequence>MSAARVTRPKRPRPRLTLKVVLLLVAIAVLMPAVTALGSWIATLYAGPDGLLQTYQFQLCRRGSCLGDGIQRGPSEVATAGAILGLPWMVAAVGLGLSLLLRRRGWMTIPLTIVHVLFALTMWNQIAYAMAGGAWWGQIILVVFLLGLPLAMLGLGELAIPVHRKPKARTPERVALAQSDVALAAQASRGPAWQPPPAADPRLAGLGTLAQSYPKVEAQRVGG</sequence>
<gene>
    <name evidence="2" type="ORF">SAMN04489720_3108</name>
</gene>
<proteinExistence type="predicted"/>
<accession>A0A1G8GXG1</accession>
<feature type="transmembrane region" description="Helical" evidence="1">
    <location>
        <begin position="20"/>
        <end position="42"/>
    </location>
</feature>
<dbReference type="RefSeq" id="WP_092506504.1">
    <property type="nucleotide sequence ID" value="NZ_LT629695.1"/>
</dbReference>
<protein>
    <submittedName>
        <fullName evidence="2">Uncharacterized protein</fullName>
    </submittedName>
</protein>
<feature type="transmembrane region" description="Helical" evidence="1">
    <location>
        <begin position="135"/>
        <end position="160"/>
    </location>
</feature>
<organism evidence="2 3">
    <name type="scientific">Agrococcus jejuensis</name>
    <dbReference type="NCBI Taxonomy" id="399736"/>
    <lineage>
        <taxon>Bacteria</taxon>
        <taxon>Bacillati</taxon>
        <taxon>Actinomycetota</taxon>
        <taxon>Actinomycetes</taxon>
        <taxon>Micrococcales</taxon>
        <taxon>Microbacteriaceae</taxon>
        <taxon>Agrococcus</taxon>
    </lineage>
</organism>
<evidence type="ECO:0000256" key="1">
    <source>
        <dbReference type="SAM" id="Phobius"/>
    </source>
</evidence>